<evidence type="ECO:0000313" key="1">
    <source>
        <dbReference type="EMBL" id="MBD0778078.1"/>
    </source>
</evidence>
<keyword evidence="2" id="KW-1185">Reference proteome</keyword>
<organism evidence="1 2">
    <name type="scientific">Maribacter aquimaris</name>
    <dbReference type="NCBI Taxonomy" id="2737171"/>
    <lineage>
        <taxon>Bacteria</taxon>
        <taxon>Pseudomonadati</taxon>
        <taxon>Bacteroidota</taxon>
        <taxon>Flavobacteriia</taxon>
        <taxon>Flavobacteriales</taxon>
        <taxon>Flavobacteriaceae</taxon>
        <taxon>Maribacter</taxon>
    </lineage>
</organism>
<gene>
    <name evidence="1" type="ORF">HPE56_09760</name>
</gene>
<name>A0ABR7UZW4_9FLAO</name>
<dbReference type="Proteomes" id="UP001166021">
    <property type="component" value="Unassembled WGS sequence"/>
</dbReference>
<reference evidence="1" key="1">
    <citation type="submission" date="2020-05" db="EMBL/GenBank/DDBJ databases">
        <title>The draft genome sequence of Maribacter sp. ANRC-HE7.</title>
        <authorList>
            <person name="Mu L."/>
        </authorList>
    </citation>
    <scope>NUCLEOTIDE SEQUENCE</scope>
    <source>
        <strain evidence="1">ANRC-HE7</strain>
    </source>
</reference>
<protein>
    <recommendedName>
        <fullName evidence="3">Lipoprotein</fullName>
    </recommendedName>
</protein>
<evidence type="ECO:0008006" key="3">
    <source>
        <dbReference type="Google" id="ProtNLM"/>
    </source>
</evidence>
<proteinExistence type="predicted"/>
<accession>A0ABR7UZW4</accession>
<dbReference type="RefSeq" id="WP_188243590.1">
    <property type="nucleotide sequence ID" value="NZ_JABTCF010000005.1"/>
</dbReference>
<sequence>MKKIVLLLLLTVVGLGCSSDEENDSEGIKDQVLTGTVQGKPFTFKGGKAFNTTTFDDEPGISLNLTNVLADCDDSIFDFELRIGAVVPNRVGVFKDINIVDQDGDDIPFNNIDNTVEIIALSATEITGKMKLNRSASSIAEESIFEGSFILPICE</sequence>
<dbReference type="PROSITE" id="PS51257">
    <property type="entry name" value="PROKAR_LIPOPROTEIN"/>
    <property type="match status" value="1"/>
</dbReference>
<comment type="caution">
    <text evidence="1">The sequence shown here is derived from an EMBL/GenBank/DDBJ whole genome shotgun (WGS) entry which is preliminary data.</text>
</comment>
<dbReference type="EMBL" id="JABTCF010000005">
    <property type="protein sequence ID" value="MBD0778078.1"/>
    <property type="molecule type" value="Genomic_DNA"/>
</dbReference>
<evidence type="ECO:0000313" key="2">
    <source>
        <dbReference type="Proteomes" id="UP001166021"/>
    </source>
</evidence>